<keyword evidence="3" id="KW-0812">Transmembrane</keyword>
<dbReference type="PANTHER" id="PTHR45138">
    <property type="entry name" value="REGULATORY COMPONENTS OF SENSORY TRANSDUCTION SYSTEM"/>
    <property type="match status" value="1"/>
</dbReference>
<evidence type="ECO:0000256" key="1">
    <source>
        <dbReference type="ARBA" id="ARBA00012528"/>
    </source>
</evidence>
<comment type="catalytic activity">
    <reaction evidence="2">
        <text>2 GTP = 3',3'-c-di-GMP + 2 diphosphate</text>
        <dbReference type="Rhea" id="RHEA:24898"/>
        <dbReference type="ChEBI" id="CHEBI:33019"/>
        <dbReference type="ChEBI" id="CHEBI:37565"/>
        <dbReference type="ChEBI" id="CHEBI:58805"/>
        <dbReference type="EC" id="2.7.7.65"/>
    </reaction>
</comment>
<dbReference type="CDD" id="cd01949">
    <property type="entry name" value="GGDEF"/>
    <property type="match status" value="1"/>
</dbReference>
<feature type="transmembrane region" description="Helical" evidence="3">
    <location>
        <begin position="37"/>
        <end position="54"/>
    </location>
</feature>
<dbReference type="Pfam" id="PF00990">
    <property type="entry name" value="GGDEF"/>
    <property type="match status" value="1"/>
</dbReference>
<dbReference type="Gene3D" id="3.30.70.270">
    <property type="match status" value="1"/>
</dbReference>
<keyword evidence="3" id="KW-0472">Membrane</keyword>
<dbReference type="InterPro" id="IPR043128">
    <property type="entry name" value="Rev_trsase/Diguanyl_cyclase"/>
</dbReference>
<evidence type="ECO:0000313" key="6">
    <source>
        <dbReference type="Proteomes" id="UP001500713"/>
    </source>
</evidence>
<accession>A0ABN1A6R2</accession>
<feature type="transmembrane region" description="Helical" evidence="3">
    <location>
        <begin position="99"/>
        <end position="122"/>
    </location>
</feature>
<gene>
    <name evidence="5" type="ORF">GCM10009096_07300</name>
</gene>
<dbReference type="SMART" id="SM00267">
    <property type="entry name" value="GGDEF"/>
    <property type="match status" value="1"/>
</dbReference>
<organism evidence="5 6">
    <name type="scientific">Parasphingorhabdus litoris</name>
    <dbReference type="NCBI Taxonomy" id="394733"/>
    <lineage>
        <taxon>Bacteria</taxon>
        <taxon>Pseudomonadati</taxon>
        <taxon>Pseudomonadota</taxon>
        <taxon>Alphaproteobacteria</taxon>
        <taxon>Sphingomonadales</taxon>
        <taxon>Sphingomonadaceae</taxon>
        <taxon>Parasphingorhabdus</taxon>
    </lineage>
</organism>
<dbReference type="InterPro" id="IPR050469">
    <property type="entry name" value="Diguanylate_Cyclase"/>
</dbReference>
<feature type="transmembrane region" description="Helical" evidence="3">
    <location>
        <begin position="60"/>
        <end position="78"/>
    </location>
</feature>
<evidence type="ECO:0000256" key="3">
    <source>
        <dbReference type="SAM" id="Phobius"/>
    </source>
</evidence>
<keyword evidence="6" id="KW-1185">Reference proteome</keyword>
<reference evidence="5 6" key="1">
    <citation type="journal article" date="2019" name="Int. J. Syst. Evol. Microbiol.">
        <title>The Global Catalogue of Microorganisms (GCM) 10K type strain sequencing project: providing services to taxonomists for standard genome sequencing and annotation.</title>
        <authorList>
            <consortium name="The Broad Institute Genomics Platform"/>
            <consortium name="The Broad Institute Genome Sequencing Center for Infectious Disease"/>
            <person name="Wu L."/>
            <person name="Ma J."/>
        </authorList>
    </citation>
    <scope>NUCLEOTIDE SEQUENCE [LARGE SCALE GENOMIC DNA]</scope>
    <source>
        <strain evidence="5 6">JCM 14162</strain>
    </source>
</reference>
<protein>
    <recommendedName>
        <fullName evidence="1">diguanylate cyclase</fullName>
        <ecNumber evidence="1">2.7.7.65</ecNumber>
    </recommendedName>
</protein>
<keyword evidence="3" id="KW-1133">Transmembrane helix</keyword>
<dbReference type="SUPFAM" id="SSF55073">
    <property type="entry name" value="Nucleotide cyclase"/>
    <property type="match status" value="1"/>
</dbReference>
<name>A0ABN1A6R2_9SPHN</name>
<feature type="transmembrane region" description="Helical" evidence="3">
    <location>
        <begin position="128"/>
        <end position="147"/>
    </location>
</feature>
<feature type="transmembrane region" description="Helical" evidence="3">
    <location>
        <begin position="177"/>
        <end position="197"/>
    </location>
</feature>
<dbReference type="RefSeq" id="WP_229953758.1">
    <property type="nucleotide sequence ID" value="NZ_BAAAEM010000002.1"/>
</dbReference>
<evidence type="ECO:0000256" key="2">
    <source>
        <dbReference type="ARBA" id="ARBA00034247"/>
    </source>
</evidence>
<dbReference type="PANTHER" id="PTHR45138:SF9">
    <property type="entry name" value="DIGUANYLATE CYCLASE DGCM-RELATED"/>
    <property type="match status" value="1"/>
</dbReference>
<evidence type="ECO:0000313" key="5">
    <source>
        <dbReference type="EMBL" id="GAA0468920.1"/>
    </source>
</evidence>
<sequence length="400" mass="42765">MANAAHQESLTSSLDIPAIEKQEVAHNLLVDGLERRIAGQLSVIIPIAVIGWIASQTSNSALWIFLGLQLLTQLAIAVSSQWLRRAIETGKSITIRKNLWMMAEASSGIIWAAMMLDVGTLIGGSDAVLTTWVTILVTMVVSILLAAPIAGIAFPLLGGFTAAGAAGIFLFDKDFSGFAQMALIFMCVALFIIAKAVNFQAHKSCRAGIEVERLGQRLAEELRRTSWLSQHDSLTGLLNRSALQERIAELDDMQTPLILLDIDHFKQINDSYGHDQGDEVIAAVGASIRETLDKAAPDALAARWGGEEFIIALPSCETSSVAADIAERLRAAVAGLTHPDWPARLRVTASLGVADGPASAFSATFKQADSAMYEAKEQGRNRVVCARDGGGKAPRVPRAA</sequence>
<proteinExistence type="predicted"/>
<dbReference type="InterPro" id="IPR029787">
    <property type="entry name" value="Nucleotide_cyclase"/>
</dbReference>
<dbReference type="Proteomes" id="UP001500713">
    <property type="component" value="Unassembled WGS sequence"/>
</dbReference>
<dbReference type="NCBIfam" id="TIGR00254">
    <property type="entry name" value="GGDEF"/>
    <property type="match status" value="1"/>
</dbReference>
<feature type="domain" description="GGDEF" evidence="4">
    <location>
        <begin position="253"/>
        <end position="388"/>
    </location>
</feature>
<dbReference type="EMBL" id="BAAAEM010000002">
    <property type="protein sequence ID" value="GAA0468920.1"/>
    <property type="molecule type" value="Genomic_DNA"/>
</dbReference>
<dbReference type="InterPro" id="IPR000160">
    <property type="entry name" value="GGDEF_dom"/>
</dbReference>
<comment type="caution">
    <text evidence="5">The sequence shown here is derived from an EMBL/GenBank/DDBJ whole genome shotgun (WGS) entry which is preliminary data.</text>
</comment>
<evidence type="ECO:0000259" key="4">
    <source>
        <dbReference type="PROSITE" id="PS50887"/>
    </source>
</evidence>
<dbReference type="PROSITE" id="PS50887">
    <property type="entry name" value="GGDEF"/>
    <property type="match status" value="1"/>
</dbReference>
<dbReference type="EC" id="2.7.7.65" evidence="1"/>